<gene>
    <name evidence="1" type="ORF">N781_11410</name>
</gene>
<proteinExistence type="predicted"/>
<dbReference type="RefSeq" id="WP_026801850.1">
    <property type="nucleotide sequence ID" value="NZ_AVPE01000027.1"/>
</dbReference>
<comment type="caution">
    <text evidence="1">The sequence shown here is derived from an EMBL/GenBank/DDBJ whole genome shotgun (WGS) entry which is preliminary data.</text>
</comment>
<name>A0A0A5GAY4_9BACI</name>
<dbReference type="AlphaFoldDB" id="A0A0A5GAY4"/>
<accession>A0A0A5GAY4</accession>
<reference evidence="1 2" key="1">
    <citation type="submission" date="2013-08" db="EMBL/GenBank/DDBJ databases">
        <authorList>
            <person name="Huang J."/>
            <person name="Wang G."/>
        </authorList>
    </citation>
    <scope>NUCLEOTIDE SEQUENCE [LARGE SCALE GENOMIC DNA]</scope>
    <source>
        <strain evidence="1 2">JSM 076056</strain>
    </source>
</reference>
<protein>
    <submittedName>
        <fullName evidence="1">Uncharacterized protein</fullName>
    </submittedName>
</protein>
<dbReference type="EMBL" id="AVPE01000027">
    <property type="protein sequence ID" value="KGX88353.1"/>
    <property type="molecule type" value="Genomic_DNA"/>
</dbReference>
<organism evidence="1 2">
    <name type="scientific">Pontibacillus halophilus JSM 076056 = DSM 19796</name>
    <dbReference type="NCBI Taxonomy" id="1385510"/>
    <lineage>
        <taxon>Bacteria</taxon>
        <taxon>Bacillati</taxon>
        <taxon>Bacillota</taxon>
        <taxon>Bacilli</taxon>
        <taxon>Bacillales</taxon>
        <taxon>Bacillaceae</taxon>
        <taxon>Pontibacillus</taxon>
    </lineage>
</organism>
<keyword evidence="2" id="KW-1185">Reference proteome</keyword>
<sequence>MYKAKNAKGKPMNRPKQLYITFMIMPFIHMKTNVICKHPRKEAEPLQLKELADMFGFEKPHHLKNKLINCMLYNTNVFAISEVKGYTRVFISPYVASRTGDKPEPHLITMFPHVTEAIKKEKEGKRKKH</sequence>
<evidence type="ECO:0000313" key="2">
    <source>
        <dbReference type="Proteomes" id="UP000030528"/>
    </source>
</evidence>
<dbReference type="Proteomes" id="UP000030528">
    <property type="component" value="Unassembled WGS sequence"/>
</dbReference>
<evidence type="ECO:0000313" key="1">
    <source>
        <dbReference type="EMBL" id="KGX88353.1"/>
    </source>
</evidence>
<dbReference type="OrthoDB" id="2564399at2"/>